<dbReference type="EMBL" id="GBXM01009865">
    <property type="protein sequence ID" value="JAH98712.1"/>
    <property type="molecule type" value="Transcribed_RNA"/>
</dbReference>
<reference evidence="1" key="2">
    <citation type="journal article" date="2015" name="Fish Shellfish Immunol.">
        <title>Early steps in the European eel (Anguilla anguilla)-Vibrio vulnificus interaction in the gills: Role of the RtxA13 toxin.</title>
        <authorList>
            <person name="Callol A."/>
            <person name="Pajuelo D."/>
            <person name="Ebbesson L."/>
            <person name="Teles M."/>
            <person name="MacKenzie S."/>
            <person name="Amaro C."/>
        </authorList>
    </citation>
    <scope>NUCLEOTIDE SEQUENCE</scope>
</reference>
<name>A0A0E9X7I7_ANGAN</name>
<proteinExistence type="predicted"/>
<organism evidence="1">
    <name type="scientific">Anguilla anguilla</name>
    <name type="common">European freshwater eel</name>
    <name type="synonym">Muraena anguilla</name>
    <dbReference type="NCBI Taxonomy" id="7936"/>
    <lineage>
        <taxon>Eukaryota</taxon>
        <taxon>Metazoa</taxon>
        <taxon>Chordata</taxon>
        <taxon>Craniata</taxon>
        <taxon>Vertebrata</taxon>
        <taxon>Euteleostomi</taxon>
        <taxon>Actinopterygii</taxon>
        <taxon>Neopterygii</taxon>
        <taxon>Teleostei</taxon>
        <taxon>Anguilliformes</taxon>
        <taxon>Anguillidae</taxon>
        <taxon>Anguilla</taxon>
    </lineage>
</organism>
<protein>
    <submittedName>
        <fullName evidence="1">Uncharacterized protein</fullName>
    </submittedName>
</protein>
<dbReference type="AlphaFoldDB" id="A0A0E9X7I7"/>
<accession>A0A0E9X7I7</accession>
<evidence type="ECO:0000313" key="1">
    <source>
        <dbReference type="EMBL" id="JAH98712.1"/>
    </source>
</evidence>
<reference evidence="1" key="1">
    <citation type="submission" date="2014-11" db="EMBL/GenBank/DDBJ databases">
        <authorList>
            <person name="Amaro Gonzalez C."/>
        </authorList>
    </citation>
    <scope>NUCLEOTIDE SEQUENCE</scope>
</reference>
<sequence>MKSSDMNIMQPAGGGLVGRRGGLDCQHFSFTHNDCCHQNRFQSLKISAVLRKPSLTQSTAAGHKWLHN</sequence>